<name>A0ABW8AKJ4_9ACTN</name>
<dbReference type="EMBL" id="JBITLV010000002">
    <property type="protein sequence ID" value="MFI7586875.1"/>
    <property type="molecule type" value="Genomic_DNA"/>
</dbReference>
<gene>
    <name evidence="1" type="ORF">ACIB24_07350</name>
</gene>
<sequence length="108" mass="11939">MKCRRYYRPGLTTAQVDYRSEHPIEFVVAAYRRAARQEDWGTERPTTAQVPLCLTKSVAGEHTLQLAVGPVAQWHHLPAGTSVYYVYLVADPVDAATCDVPHALVGTA</sequence>
<comment type="caution">
    <text evidence="1">The sequence shown here is derived from an EMBL/GenBank/DDBJ whole genome shotgun (WGS) entry which is preliminary data.</text>
</comment>
<keyword evidence="2" id="KW-1185">Reference proteome</keyword>
<accession>A0ABW8AKJ4</accession>
<organism evidence="1 2">
    <name type="scientific">Spongisporangium articulatum</name>
    <dbReference type="NCBI Taxonomy" id="3362603"/>
    <lineage>
        <taxon>Bacteria</taxon>
        <taxon>Bacillati</taxon>
        <taxon>Actinomycetota</taxon>
        <taxon>Actinomycetes</taxon>
        <taxon>Kineosporiales</taxon>
        <taxon>Kineosporiaceae</taxon>
        <taxon>Spongisporangium</taxon>
    </lineage>
</organism>
<protein>
    <submittedName>
        <fullName evidence="1">Uncharacterized protein</fullName>
    </submittedName>
</protein>
<dbReference type="Proteomes" id="UP001612915">
    <property type="component" value="Unassembled WGS sequence"/>
</dbReference>
<proteinExistence type="predicted"/>
<dbReference type="RefSeq" id="WP_398277442.1">
    <property type="nucleotide sequence ID" value="NZ_JBITLV010000002.1"/>
</dbReference>
<reference evidence="1 2" key="1">
    <citation type="submission" date="2024-10" db="EMBL/GenBank/DDBJ databases">
        <title>The Natural Products Discovery Center: Release of the First 8490 Sequenced Strains for Exploring Actinobacteria Biosynthetic Diversity.</title>
        <authorList>
            <person name="Kalkreuter E."/>
            <person name="Kautsar S.A."/>
            <person name="Yang D."/>
            <person name="Bader C.D."/>
            <person name="Teijaro C.N."/>
            <person name="Fluegel L."/>
            <person name="Davis C.M."/>
            <person name="Simpson J.R."/>
            <person name="Lauterbach L."/>
            <person name="Steele A.D."/>
            <person name="Gui C."/>
            <person name="Meng S."/>
            <person name="Li G."/>
            <person name="Viehrig K."/>
            <person name="Ye F."/>
            <person name="Su P."/>
            <person name="Kiefer A.F."/>
            <person name="Nichols A."/>
            <person name="Cepeda A.J."/>
            <person name="Yan W."/>
            <person name="Fan B."/>
            <person name="Jiang Y."/>
            <person name="Adhikari A."/>
            <person name="Zheng C.-J."/>
            <person name="Schuster L."/>
            <person name="Cowan T.M."/>
            <person name="Smanski M.J."/>
            <person name="Chevrette M.G."/>
            <person name="De Carvalho L.P.S."/>
            <person name="Shen B."/>
        </authorList>
    </citation>
    <scope>NUCLEOTIDE SEQUENCE [LARGE SCALE GENOMIC DNA]</scope>
    <source>
        <strain evidence="1 2">NPDC049639</strain>
    </source>
</reference>
<evidence type="ECO:0000313" key="1">
    <source>
        <dbReference type="EMBL" id="MFI7586875.1"/>
    </source>
</evidence>
<evidence type="ECO:0000313" key="2">
    <source>
        <dbReference type="Proteomes" id="UP001612915"/>
    </source>
</evidence>